<dbReference type="PROSITE" id="PS51677">
    <property type="entry name" value="NODB"/>
    <property type="match status" value="1"/>
</dbReference>
<evidence type="ECO:0000313" key="3">
    <source>
        <dbReference type="Proteomes" id="UP000095003"/>
    </source>
</evidence>
<gene>
    <name evidence="2" type="primary">pdaA_1</name>
    <name evidence="2" type="ORF">BEH84_00748</name>
</gene>
<dbReference type="AlphaFoldDB" id="A0A1E3AWE1"/>
<comment type="caution">
    <text evidence="2">The sequence shown here is derived from an EMBL/GenBank/DDBJ whole genome shotgun (WGS) entry which is preliminary data.</text>
</comment>
<dbReference type="RefSeq" id="WP_069155785.1">
    <property type="nucleotide sequence ID" value="NZ_DBFYTC010000111.1"/>
</dbReference>
<evidence type="ECO:0000313" key="2">
    <source>
        <dbReference type="EMBL" id="ODM13033.1"/>
    </source>
</evidence>
<dbReference type="EC" id="3.5.1.-" evidence="2"/>
<dbReference type="GO" id="GO:0005975">
    <property type="term" value="P:carbohydrate metabolic process"/>
    <property type="evidence" value="ECO:0007669"/>
    <property type="project" value="InterPro"/>
</dbReference>
<dbReference type="PATRIC" id="fig|1432052.3.peg.827"/>
<keyword evidence="2" id="KW-0378">Hydrolase</keyword>
<dbReference type="PANTHER" id="PTHR10587">
    <property type="entry name" value="GLYCOSYL TRANSFERASE-RELATED"/>
    <property type="match status" value="1"/>
</dbReference>
<reference evidence="2 3" key="1">
    <citation type="submission" date="2016-07" db="EMBL/GenBank/DDBJ databases">
        <title>Characterization of isolates of Eisenbergiella tayi derived from blood cultures, using whole genome sequencing.</title>
        <authorList>
            <person name="Burdz T."/>
            <person name="Wiebe D."/>
            <person name="Huynh C."/>
            <person name="Bernard K."/>
        </authorList>
    </citation>
    <scope>NUCLEOTIDE SEQUENCE [LARGE SCALE GENOMIC DNA]</scope>
    <source>
        <strain evidence="2 3">NML 120489</strain>
    </source>
</reference>
<dbReference type="SUPFAM" id="SSF88713">
    <property type="entry name" value="Glycoside hydrolase/deacetylase"/>
    <property type="match status" value="1"/>
</dbReference>
<dbReference type="GO" id="GO:0016020">
    <property type="term" value="C:membrane"/>
    <property type="evidence" value="ECO:0007669"/>
    <property type="project" value="TreeGrafter"/>
</dbReference>
<evidence type="ECO:0000259" key="1">
    <source>
        <dbReference type="PROSITE" id="PS51677"/>
    </source>
</evidence>
<dbReference type="PANTHER" id="PTHR10587:SF128">
    <property type="entry name" value="POLYSACCHARIDE DEACETYLASE PDAB-RELATED"/>
    <property type="match status" value="1"/>
</dbReference>
<dbReference type="GeneID" id="93299263"/>
<name>A0A1E3AWE1_9FIRM</name>
<dbReference type="CDD" id="cd10917">
    <property type="entry name" value="CE4_NodB_like_6s_7s"/>
    <property type="match status" value="1"/>
</dbReference>
<organism evidence="2 3">
    <name type="scientific">Eisenbergiella tayi</name>
    <dbReference type="NCBI Taxonomy" id="1432052"/>
    <lineage>
        <taxon>Bacteria</taxon>
        <taxon>Bacillati</taxon>
        <taxon>Bacillota</taxon>
        <taxon>Clostridia</taxon>
        <taxon>Lachnospirales</taxon>
        <taxon>Lachnospiraceae</taxon>
        <taxon>Eisenbergiella</taxon>
    </lineage>
</organism>
<dbReference type="InterPro" id="IPR011330">
    <property type="entry name" value="Glyco_hydro/deAcase_b/a-brl"/>
</dbReference>
<dbReference type="InterPro" id="IPR050248">
    <property type="entry name" value="Polysacc_deacetylase_ArnD"/>
</dbReference>
<accession>A0A1E3AWE1</accession>
<protein>
    <submittedName>
        <fullName evidence="2">Peptidoglycan-N-acetylmuramic acid deacetylase PdaA</fullName>
        <ecNumber evidence="2">3.5.1.-</ecNumber>
    </submittedName>
</protein>
<dbReference type="EMBL" id="MCGI01000001">
    <property type="protein sequence ID" value="ODM13033.1"/>
    <property type="molecule type" value="Genomic_DNA"/>
</dbReference>
<dbReference type="Gene3D" id="3.20.20.370">
    <property type="entry name" value="Glycoside hydrolase/deacetylase"/>
    <property type="match status" value="1"/>
</dbReference>
<dbReference type="GO" id="GO:0016810">
    <property type="term" value="F:hydrolase activity, acting on carbon-nitrogen (but not peptide) bonds"/>
    <property type="evidence" value="ECO:0007669"/>
    <property type="project" value="InterPro"/>
</dbReference>
<dbReference type="Pfam" id="PF01522">
    <property type="entry name" value="Polysacc_deac_1"/>
    <property type="match status" value="1"/>
</dbReference>
<dbReference type="InterPro" id="IPR002509">
    <property type="entry name" value="NODB_dom"/>
</dbReference>
<feature type="domain" description="NodB homology" evidence="1">
    <location>
        <begin position="76"/>
        <end position="255"/>
    </location>
</feature>
<dbReference type="Proteomes" id="UP000095003">
    <property type="component" value="Unassembled WGS sequence"/>
</dbReference>
<sequence>MLKDFIHLIQCKIKRLREAEDFKTNLRNQVIKSALFLLGVVAFVKCVTTFVPQAVSVSSTINGKELPIYCVETDDKKVALSFDAAWGNEDTQKILEILAKHNVHATFFMTGGWVDSYPEDVKAILAGGHDLGNHSENHKNMSQISNDDKEQELMKVHEKVKNLTGYEMFLFRPPYGDYDNDVIKTATKCGYYPIQWDVDSLDWKDYGVDSIVNTVCSNKHLGNGSIILCHNGAKFTADALDTLITNLKGQGYEIVPISELIYRDGYHMDAEGRQVKDK</sequence>
<proteinExistence type="predicted"/>